<name>A0ACC2U971_9FUNG</name>
<reference evidence="1" key="1">
    <citation type="submission" date="2022-04" db="EMBL/GenBank/DDBJ databases">
        <title>Genome of the entomopathogenic fungus Entomophthora muscae.</title>
        <authorList>
            <person name="Elya C."/>
            <person name="Lovett B.R."/>
            <person name="Lee E."/>
            <person name="Macias A.M."/>
            <person name="Hajek A.E."/>
            <person name="De Bivort B.L."/>
            <person name="Kasson M.T."/>
            <person name="De Fine Licht H.H."/>
            <person name="Stajich J.E."/>
        </authorList>
    </citation>
    <scope>NUCLEOTIDE SEQUENCE</scope>
    <source>
        <strain evidence="1">Berkeley</strain>
    </source>
</reference>
<proteinExistence type="predicted"/>
<dbReference type="EMBL" id="QTSX02001007">
    <property type="protein sequence ID" value="KAJ9083418.1"/>
    <property type="molecule type" value="Genomic_DNA"/>
</dbReference>
<accession>A0ACC2U971</accession>
<evidence type="ECO:0000313" key="2">
    <source>
        <dbReference type="Proteomes" id="UP001165960"/>
    </source>
</evidence>
<protein>
    <submittedName>
        <fullName evidence="1">Uncharacterized protein</fullName>
    </submittedName>
</protein>
<sequence length="339" mass="37494">MILPALKFVVFSLALFLLLLWSTSRDLWGKISSSARLVGSNPASLWDLPSSLLFSGEAVVKSLTCDNLDLDIVELAMPSSKEAVPLTPSLPTMVQKNVVPPGPSKVSSPAPTRTPWLLTGLVLMGLNAYFPQLSPVSSLWSPLQASVPVAHWMASWWFVAPGWEPNLVSLAPSLTQGISTKHLFISNHKSNIMESVNFTSAMKPFSSLGASTKRERIAMLKKAFLFISGGNLNSFINHFLTQTEFGKTEFIPLIQNQKLNGIIDNLKDLLKSAPQKHLTALRSLVTSSYSLKELTDMGFNITKSEFEYSRKINKNKNVSLNKKSQKDNNYSLKKEIIKK</sequence>
<evidence type="ECO:0000313" key="1">
    <source>
        <dbReference type="EMBL" id="KAJ9083418.1"/>
    </source>
</evidence>
<dbReference type="Proteomes" id="UP001165960">
    <property type="component" value="Unassembled WGS sequence"/>
</dbReference>
<keyword evidence="2" id="KW-1185">Reference proteome</keyword>
<organism evidence="1 2">
    <name type="scientific">Entomophthora muscae</name>
    <dbReference type="NCBI Taxonomy" id="34485"/>
    <lineage>
        <taxon>Eukaryota</taxon>
        <taxon>Fungi</taxon>
        <taxon>Fungi incertae sedis</taxon>
        <taxon>Zoopagomycota</taxon>
        <taxon>Entomophthoromycotina</taxon>
        <taxon>Entomophthoromycetes</taxon>
        <taxon>Entomophthorales</taxon>
        <taxon>Entomophthoraceae</taxon>
        <taxon>Entomophthora</taxon>
    </lineage>
</organism>
<gene>
    <name evidence="1" type="ORF">DSO57_1034866</name>
</gene>
<comment type="caution">
    <text evidence="1">The sequence shown here is derived from an EMBL/GenBank/DDBJ whole genome shotgun (WGS) entry which is preliminary data.</text>
</comment>